<accession>A0A0G1VVC3</accession>
<organism evidence="2 3">
    <name type="scientific">Candidatus Gottesmanbacteria bacterium GW2011_GWB1_49_7</name>
    <dbReference type="NCBI Taxonomy" id="1618448"/>
    <lineage>
        <taxon>Bacteria</taxon>
        <taxon>Candidatus Gottesmaniibacteriota</taxon>
    </lineage>
</organism>
<dbReference type="Pfam" id="PF02195">
    <property type="entry name" value="ParB_N"/>
    <property type="match status" value="1"/>
</dbReference>
<sequence>MKNLPLNIEYVPLKDIVPYENNAKLHPRPQIEQIKASIAEFGMNDPIAVDEKTLVIIEGHGRLIACKELGYIEIPIIRLGHLSKVKQDAYRIAHNKLTMNSDFDIEALEAEMWALHSEDFDLALTGFNKDELKAMDLGFPAYNDGNNENAFKTLAEKFLIPPFSIFDTRQGYWQARKKAWLSLGIKSELGRGGIVAIQ</sequence>
<dbReference type="SUPFAM" id="SSF110849">
    <property type="entry name" value="ParB/Sulfiredoxin"/>
    <property type="match status" value="1"/>
</dbReference>
<dbReference type="Gene3D" id="3.90.1530.10">
    <property type="entry name" value="Conserved hypothetical protein from pyrococcus furiosus pfu- 392566-001, ParB domain"/>
    <property type="match status" value="1"/>
</dbReference>
<dbReference type="CDD" id="cd16403">
    <property type="entry name" value="ParB_N_like_MT"/>
    <property type="match status" value="1"/>
</dbReference>
<dbReference type="EMBL" id="LCQD01000043">
    <property type="protein sequence ID" value="KKW10250.1"/>
    <property type="molecule type" value="Genomic_DNA"/>
</dbReference>
<dbReference type="InterPro" id="IPR036086">
    <property type="entry name" value="ParB/Sulfiredoxin_sf"/>
</dbReference>
<name>A0A0G1VVC3_9BACT</name>
<protein>
    <submittedName>
        <fullName evidence="2">ParB domain protein nuclease</fullName>
    </submittedName>
</protein>
<dbReference type="InterPro" id="IPR003115">
    <property type="entry name" value="ParB_N"/>
</dbReference>
<reference evidence="2 3" key="1">
    <citation type="journal article" date="2015" name="Nature">
        <title>rRNA introns, odd ribosomes, and small enigmatic genomes across a large radiation of phyla.</title>
        <authorList>
            <person name="Brown C.T."/>
            <person name="Hug L.A."/>
            <person name="Thomas B.C."/>
            <person name="Sharon I."/>
            <person name="Castelle C.J."/>
            <person name="Singh A."/>
            <person name="Wilkins M.J."/>
            <person name="Williams K.H."/>
            <person name="Banfield J.F."/>
        </authorList>
    </citation>
    <scope>NUCLEOTIDE SEQUENCE [LARGE SCALE GENOMIC DNA]</scope>
</reference>
<evidence type="ECO:0000259" key="1">
    <source>
        <dbReference type="SMART" id="SM00470"/>
    </source>
</evidence>
<dbReference type="SMART" id="SM00470">
    <property type="entry name" value="ParB"/>
    <property type="match status" value="1"/>
</dbReference>
<proteinExistence type="predicted"/>
<evidence type="ECO:0000313" key="3">
    <source>
        <dbReference type="Proteomes" id="UP000034588"/>
    </source>
</evidence>
<dbReference type="AlphaFoldDB" id="A0A0G1VVC3"/>
<feature type="domain" description="ParB-like N-terminal" evidence="1">
    <location>
        <begin position="9"/>
        <end position="96"/>
    </location>
</feature>
<dbReference type="PATRIC" id="fig|1618448.3.peg.1075"/>
<comment type="caution">
    <text evidence="2">The sequence shown here is derived from an EMBL/GenBank/DDBJ whole genome shotgun (WGS) entry which is preliminary data.</text>
</comment>
<evidence type="ECO:0000313" key="2">
    <source>
        <dbReference type="EMBL" id="KKW10250.1"/>
    </source>
</evidence>
<gene>
    <name evidence="2" type="ORF">UY48_C0043G0010</name>
</gene>
<dbReference type="Proteomes" id="UP000034588">
    <property type="component" value="Unassembled WGS sequence"/>
</dbReference>